<name>A0A482UBK2_9PSED</name>
<keyword evidence="1" id="KW-0472">Membrane</keyword>
<protein>
    <submittedName>
        <fullName evidence="2">DUF3325 domain-containing protein</fullName>
    </submittedName>
</protein>
<dbReference type="Proteomes" id="UP000282800">
    <property type="component" value="Unassembled WGS sequence"/>
</dbReference>
<dbReference type="RefSeq" id="WP_106157373.1">
    <property type="nucleotide sequence ID" value="NZ_RWYU02000001.1"/>
</dbReference>
<evidence type="ECO:0000313" key="2">
    <source>
        <dbReference type="EMBL" id="RYJ64135.1"/>
    </source>
</evidence>
<dbReference type="OrthoDB" id="6941606at2"/>
<proteinExistence type="predicted"/>
<feature type="transmembrane region" description="Helical" evidence="1">
    <location>
        <begin position="34"/>
        <end position="55"/>
    </location>
</feature>
<reference evidence="2 3" key="1">
    <citation type="submission" date="2019-01" db="EMBL/GenBank/DDBJ databases">
        <title>High-quality draft genome of. Pseudomonas songnenensis str. L103, a full-fledged denitrifier isolated from 100 meters deep aquifer in a heavily nitrogen fertilized agricultural area.</title>
        <authorList>
            <person name="Liu M."/>
            <person name="Liu B."/>
        </authorList>
    </citation>
    <scope>NUCLEOTIDE SEQUENCE [LARGE SCALE GENOMIC DNA]</scope>
    <source>
        <strain evidence="2 3">L103</strain>
    </source>
</reference>
<keyword evidence="1" id="KW-0812">Transmembrane</keyword>
<comment type="caution">
    <text evidence="2">The sequence shown here is derived from an EMBL/GenBank/DDBJ whole genome shotgun (WGS) entry which is preliminary data.</text>
</comment>
<dbReference type="EMBL" id="RWYU02000001">
    <property type="protein sequence ID" value="RYJ64135.1"/>
    <property type="molecule type" value="Genomic_DNA"/>
</dbReference>
<dbReference type="InterPro" id="IPR021762">
    <property type="entry name" value="DUF3325"/>
</dbReference>
<accession>A0A482UBK2</accession>
<evidence type="ECO:0000313" key="3">
    <source>
        <dbReference type="Proteomes" id="UP000282800"/>
    </source>
</evidence>
<feature type="transmembrane region" description="Helical" evidence="1">
    <location>
        <begin position="67"/>
        <end position="85"/>
    </location>
</feature>
<dbReference type="Pfam" id="PF11804">
    <property type="entry name" value="DUF3325"/>
    <property type="match status" value="1"/>
</dbReference>
<keyword evidence="1" id="KW-1133">Transmembrane helix</keyword>
<organism evidence="2 3">
    <name type="scientific">Pseudomonas songnenensis</name>
    <dbReference type="NCBI Taxonomy" id="1176259"/>
    <lineage>
        <taxon>Bacteria</taxon>
        <taxon>Pseudomonadati</taxon>
        <taxon>Pseudomonadota</taxon>
        <taxon>Gammaproteobacteria</taxon>
        <taxon>Pseudomonadales</taxon>
        <taxon>Pseudomonadaceae</taxon>
        <taxon>Pseudomonas</taxon>
    </lineage>
</organism>
<dbReference type="AlphaFoldDB" id="A0A482UBK2"/>
<feature type="transmembrane region" description="Helical" evidence="1">
    <location>
        <begin position="91"/>
        <end position="108"/>
    </location>
</feature>
<gene>
    <name evidence="2" type="ORF">EJA06_002505</name>
</gene>
<evidence type="ECO:0000256" key="1">
    <source>
        <dbReference type="SAM" id="Phobius"/>
    </source>
</evidence>
<sequence length="109" mass="11542">MNVLILAFALAYLGMVLLCLTMNRHRGVLLRADARLPGATILRLLAAGCFGIALWQGIASQGGEIGTVVWFGLVMLSALLLVLLLAWRAHWVLPAVPVLALGGLLQGVS</sequence>